<gene>
    <name evidence="9" type="ORF">SCF082_LOCUS52796</name>
</gene>
<dbReference type="NCBIfam" id="NF002461">
    <property type="entry name" value="PRK01663.1"/>
    <property type="match status" value="1"/>
</dbReference>
<organism evidence="9 10">
    <name type="scientific">Durusdinium trenchii</name>
    <dbReference type="NCBI Taxonomy" id="1381693"/>
    <lineage>
        <taxon>Eukaryota</taxon>
        <taxon>Sar</taxon>
        <taxon>Alveolata</taxon>
        <taxon>Dinophyceae</taxon>
        <taxon>Suessiales</taxon>
        <taxon>Symbiodiniaceae</taxon>
        <taxon>Durusdinium</taxon>
    </lineage>
</organism>
<keyword evidence="4 7" id="KW-0769">Symport</keyword>
<feature type="region of interest" description="Disordered" evidence="8">
    <location>
        <begin position="615"/>
        <end position="648"/>
    </location>
</feature>
<dbReference type="InterPro" id="IPR018107">
    <property type="entry name" value="Na-dicarboxylate_symporter_CS"/>
</dbReference>
<sequence>MAVEETHAYDHISLEELDWCGVFALALVRVGRHLEVKAINKVWGVAKDLFEGETASSELQPNPTVLKATRHASQLVITHYATMSGQRLAHFFRNSVQSRNWMTVREAQEPRKVVEMVLREVRAFDTQLAKLLGDPRKPKTGVDRRNTKRFKNSMELEVERLWAKKLQVAPAVHKACALPTQRRLEAEANLVIFRSSSTEKPKRRCRFPLYAQVLLGMVLGILLGYFLPNVATNPWIEAMGTLFVKLVKMIIAPIIFCTVVSGIAHVSDAAKVGRVALKAILYFEVISTLALLIGLLVAEVIQPGRGMKAAPDAAAVEKYQKQAEHHTTLDFVMGIVPKTVVSAFVDGEILQVLFFSVIFGFALIGAEKVDILHNLIDQVAHGMFAVVKIIMKFAPFGAFGAMAHTVGKYGIKTLGSLLGLVATNYLTSLFFVICVLGVVCLIARFNIFRFLYYLKHELLLVLATSSSESALPSLMQKLQAAGLSKPVVGLVVPLGYSFNLDGTNIYMTLTTLFISQVMGVDLTWGDKIKVLAVAMLTSKGAAGVSGAGFITLAATLSSIHPELVPGMAIVLGIDKFMSECRSLTNICGNAVAAVVIAAMEGELNREKFHNALHGKVVESDEEDPVPLSDESGSSWARSREGGKSCSYG</sequence>
<dbReference type="Gene3D" id="1.10.3860.10">
    <property type="entry name" value="Sodium:dicarboxylate symporter"/>
    <property type="match status" value="1"/>
</dbReference>
<comment type="caution">
    <text evidence="9">The sequence shown here is derived from an EMBL/GenBank/DDBJ whole genome shotgun (WGS) entry which is preliminary data.</text>
</comment>
<keyword evidence="3 7" id="KW-0812">Transmembrane</keyword>
<comment type="subcellular location">
    <subcellularLocation>
        <location evidence="1 7">Membrane</location>
        <topology evidence="1 7">Multi-pass membrane protein</topology>
    </subcellularLocation>
</comment>
<dbReference type="InterPro" id="IPR001991">
    <property type="entry name" value="Na-dicarboxylate_symporter"/>
</dbReference>
<feature type="transmembrane region" description="Helical" evidence="7">
    <location>
        <begin position="422"/>
        <end position="445"/>
    </location>
</feature>
<keyword evidence="10" id="KW-1185">Reference proteome</keyword>
<dbReference type="PRINTS" id="PR00173">
    <property type="entry name" value="EDTRNSPORT"/>
</dbReference>
<evidence type="ECO:0000256" key="8">
    <source>
        <dbReference type="SAM" id="MobiDB-lite"/>
    </source>
</evidence>
<feature type="transmembrane region" description="Helical" evidence="7">
    <location>
        <begin position="379"/>
        <end position="402"/>
    </location>
</feature>
<evidence type="ECO:0000313" key="9">
    <source>
        <dbReference type="EMBL" id="CAK9113951.1"/>
    </source>
</evidence>
<evidence type="ECO:0000256" key="4">
    <source>
        <dbReference type="ARBA" id="ARBA00022847"/>
    </source>
</evidence>
<name>A0ABP0SNI7_9DINO</name>
<keyword evidence="2 7" id="KW-0813">Transport</keyword>
<feature type="transmembrane region" description="Helical" evidence="7">
    <location>
        <begin position="246"/>
        <end position="267"/>
    </location>
</feature>
<protein>
    <recommendedName>
        <fullName evidence="7">Amino acid transporter</fullName>
    </recommendedName>
</protein>
<feature type="transmembrane region" description="Helical" evidence="7">
    <location>
        <begin position="207"/>
        <end position="226"/>
    </location>
</feature>
<feature type="transmembrane region" description="Helical" evidence="7">
    <location>
        <begin position="349"/>
        <end position="367"/>
    </location>
</feature>
<dbReference type="SUPFAM" id="SSF118215">
    <property type="entry name" value="Proton glutamate symport protein"/>
    <property type="match status" value="1"/>
</dbReference>
<evidence type="ECO:0000256" key="5">
    <source>
        <dbReference type="ARBA" id="ARBA00022989"/>
    </source>
</evidence>
<dbReference type="EMBL" id="CAXAMM010044262">
    <property type="protein sequence ID" value="CAK9113951.1"/>
    <property type="molecule type" value="Genomic_DNA"/>
</dbReference>
<accession>A0ABP0SNI7</accession>
<dbReference type="PANTHER" id="PTHR42865:SF1">
    <property type="entry name" value="AEROBIC C4-DICARBOXYLATE TRANSPORT PROTEIN"/>
    <property type="match status" value="1"/>
</dbReference>
<dbReference type="Proteomes" id="UP001642464">
    <property type="component" value="Unassembled WGS sequence"/>
</dbReference>
<keyword evidence="6 7" id="KW-0472">Membrane</keyword>
<evidence type="ECO:0000256" key="1">
    <source>
        <dbReference type="ARBA" id="ARBA00004141"/>
    </source>
</evidence>
<dbReference type="PANTHER" id="PTHR42865">
    <property type="entry name" value="PROTON/GLUTAMATE-ASPARTATE SYMPORTER"/>
    <property type="match status" value="1"/>
</dbReference>
<evidence type="ECO:0000313" key="10">
    <source>
        <dbReference type="Proteomes" id="UP001642464"/>
    </source>
</evidence>
<feature type="transmembrane region" description="Helical" evidence="7">
    <location>
        <begin position="279"/>
        <end position="298"/>
    </location>
</feature>
<evidence type="ECO:0000256" key="6">
    <source>
        <dbReference type="ARBA" id="ARBA00023136"/>
    </source>
</evidence>
<dbReference type="Pfam" id="PF00375">
    <property type="entry name" value="SDF"/>
    <property type="match status" value="1"/>
</dbReference>
<dbReference type="PROSITE" id="PS00714">
    <property type="entry name" value="NA_DICARBOXYL_SYMP_2"/>
    <property type="match status" value="1"/>
</dbReference>
<evidence type="ECO:0000256" key="2">
    <source>
        <dbReference type="ARBA" id="ARBA00022448"/>
    </source>
</evidence>
<proteinExistence type="inferred from homology"/>
<reference evidence="9 10" key="1">
    <citation type="submission" date="2024-02" db="EMBL/GenBank/DDBJ databases">
        <authorList>
            <person name="Chen Y."/>
            <person name="Shah S."/>
            <person name="Dougan E. K."/>
            <person name="Thang M."/>
            <person name="Chan C."/>
        </authorList>
    </citation>
    <scope>NUCLEOTIDE SEQUENCE [LARGE SCALE GENOMIC DNA]</scope>
</reference>
<comment type="similarity">
    <text evidence="7">Belongs to the dicarboxylate/amino acid:cation symporter (DAACS) (TC 2.A.23) family.</text>
</comment>
<evidence type="ECO:0000256" key="7">
    <source>
        <dbReference type="RuleBase" id="RU361216"/>
    </source>
</evidence>
<keyword evidence="5 7" id="KW-1133">Transmembrane helix</keyword>
<evidence type="ECO:0000256" key="3">
    <source>
        <dbReference type="ARBA" id="ARBA00022692"/>
    </source>
</evidence>
<dbReference type="InterPro" id="IPR036458">
    <property type="entry name" value="Na:dicarbo_symporter_sf"/>
</dbReference>